<dbReference type="InterPro" id="IPR023213">
    <property type="entry name" value="CAT-like_dom_sf"/>
</dbReference>
<evidence type="ECO:0000313" key="4">
    <source>
        <dbReference type="RefSeq" id="XP_016505083.1"/>
    </source>
</evidence>
<evidence type="ECO:0000256" key="3">
    <source>
        <dbReference type="ARBA" id="ARBA00023315"/>
    </source>
</evidence>
<dbReference type="PANTHER" id="PTHR31623">
    <property type="entry name" value="F21J9.9"/>
    <property type="match status" value="1"/>
</dbReference>
<protein>
    <submittedName>
        <fullName evidence="4">Acylsugar acyltransferase 3-like</fullName>
    </submittedName>
</protein>
<dbReference type="Pfam" id="PF02458">
    <property type="entry name" value="Transferase"/>
    <property type="match status" value="1"/>
</dbReference>
<accession>A0A1S4CVE7</accession>
<gene>
    <name evidence="4" type="primary">LOC107823015</name>
</gene>
<dbReference type="AlphaFoldDB" id="A0A1S4CVE7"/>
<dbReference type="RefSeq" id="XP_016505083.1">
    <property type="nucleotide sequence ID" value="XM_016649597.1"/>
</dbReference>
<evidence type="ECO:0000256" key="1">
    <source>
        <dbReference type="ARBA" id="ARBA00009861"/>
    </source>
</evidence>
<dbReference type="OrthoDB" id="1297859at2759"/>
<proteinExistence type="inferred from homology"/>
<dbReference type="PaxDb" id="4097-A0A1S4CVE7"/>
<dbReference type="Gene3D" id="3.30.559.10">
    <property type="entry name" value="Chloramphenicol acetyltransferase-like domain"/>
    <property type="match status" value="2"/>
</dbReference>
<sequence length="479" mass="54014">MDIDDSLAAAHINIDLLYIKFISSFRKHTAIFFFCLETQYSNHFYLKMCASNLVSSVCKKIIKPYFPTPTSLRCHKFSYLDQMVGGIYVPFAFFYPKLSNTWSDKPSNVISEHLENSLSKVLSHYYPFAGKLNENISVDCNDRGVEFFTTKIDCPMAKILKDPYSDKEDLVYPKGIPCTYSYEGSLAVVQLSYFNCGGIAVSACLTHKVGDGYTIANFIRDWATIARNPSSKIQSPQFNAASIYPPTKDMVNLPEIVPKGEECSSKSFAFSSSKLAALKSMVINNSVVQNPTATEIVSAFIYQRAMATKKKTSGSICPSVLVQAMNLRPPLPKTLMGNIGSFFSVITTEEKEMDLPRVVGKLREAKQEVRKKYKHDKTDEFLPMTIELFREANDSFFNNSCYDIYRFSSINKFPFYDIDFGWGKPEKVSLASNGPVKNMFVLIDNKSRDGMEVVSCMKEQDTSALERDEELLKFTSPSN</sequence>
<evidence type="ECO:0000256" key="2">
    <source>
        <dbReference type="ARBA" id="ARBA00022679"/>
    </source>
</evidence>
<organism evidence="4">
    <name type="scientific">Nicotiana tabacum</name>
    <name type="common">Common tobacco</name>
    <dbReference type="NCBI Taxonomy" id="4097"/>
    <lineage>
        <taxon>Eukaryota</taxon>
        <taxon>Viridiplantae</taxon>
        <taxon>Streptophyta</taxon>
        <taxon>Embryophyta</taxon>
        <taxon>Tracheophyta</taxon>
        <taxon>Spermatophyta</taxon>
        <taxon>Magnoliopsida</taxon>
        <taxon>eudicotyledons</taxon>
        <taxon>Gunneridae</taxon>
        <taxon>Pentapetalae</taxon>
        <taxon>asterids</taxon>
        <taxon>lamiids</taxon>
        <taxon>Solanales</taxon>
        <taxon>Solanaceae</taxon>
        <taxon>Nicotianoideae</taxon>
        <taxon>Nicotianeae</taxon>
        <taxon>Nicotiana</taxon>
    </lineage>
</organism>
<dbReference type="PANTHER" id="PTHR31623:SF41">
    <property type="entry name" value="ACYLSUGAR ACYLTRANSFERASE 3-LIKE"/>
    <property type="match status" value="1"/>
</dbReference>
<dbReference type="KEGG" id="nta:107823015"/>
<reference evidence="4" key="1">
    <citation type="submission" date="2025-08" db="UniProtKB">
        <authorList>
            <consortium name="RefSeq"/>
        </authorList>
    </citation>
    <scope>IDENTIFICATION</scope>
</reference>
<dbReference type="OMA" id="YLDQMVG"/>
<dbReference type="GO" id="GO:0016746">
    <property type="term" value="F:acyltransferase activity"/>
    <property type="evidence" value="ECO:0007669"/>
    <property type="project" value="UniProtKB-KW"/>
</dbReference>
<keyword evidence="3" id="KW-0012">Acyltransferase</keyword>
<comment type="similarity">
    <text evidence="1">Belongs to the plant acyltransferase family.</text>
</comment>
<name>A0A1S4CVE7_TOBAC</name>
<keyword evidence="2" id="KW-0808">Transferase</keyword>
<dbReference type="SMR" id="A0A1S4CVE7"/>